<sequence length="66" mass="7421">MITGTAEQKQDIDMLINAISELKRDSPDKNKIKEGLLYLDNSAGVDIRYEIKTVLQKAVDRADKKA</sequence>
<dbReference type="AlphaFoldDB" id="A0A062V262"/>
<dbReference type="OrthoDB" id="147833at2157"/>
<evidence type="ECO:0000313" key="1">
    <source>
        <dbReference type="EMBL" id="KCZ73206.1"/>
    </source>
</evidence>
<dbReference type="Proteomes" id="UP000027153">
    <property type="component" value="Unassembled WGS sequence"/>
</dbReference>
<gene>
    <name evidence="1" type="ORF">ANME2D_00266</name>
</gene>
<organism evidence="1 2">
    <name type="scientific">Candidatus Methanoperedens nitratireducens</name>
    <dbReference type="NCBI Taxonomy" id="1392998"/>
    <lineage>
        <taxon>Archaea</taxon>
        <taxon>Methanobacteriati</taxon>
        <taxon>Methanobacteriota</taxon>
        <taxon>Stenosarchaea group</taxon>
        <taxon>Methanomicrobia</taxon>
        <taxon>Methanosarcinales</taxon>
        <taxon>ANME-2 cluster</taxon>
        <taxon>Candidatus Methanoperedentaceae</taxon>
        <taxon>Candidatus Methanoperedens</taxon>
    </lineage>
</organism>
<comment type="caution">
    <text evidence="1">The sequence shown here is derived from an EMBL/GenBank/DDBJ whole genome shotgun (WGS) entry which is preliminary data.</text>
</comment>
<accession>A0A062V262</accession>
<protein>
    <submittedName>
        <fullName evidence="1">Uncharacterized protein</fullName>
    </submittedName>
</protein>
<dbReference type="RefSeq" id="WP_048088452.1">
    <property type="nucleotide sequence ID" value="NZ_JMIY01000001.1"/>
</dbReference>
<proteinExistence type="predicted"/>
<evidence type="ECO:0000313" key="2">
    <source>
        <dbReference type="Proteomes" id="UP000027153"/>
    </source>
</evidence>
<keyword evidence="2" id="KW-1185">Reference proteome</keyword>
<name>A0A062V262_9EURY</name>
<reference evidence="1 2" key="1">
    <citation type="journal article" date="2013" name="Nature">
        <title>Anaerobic oxidation of methane coupled to nitrate reduction in a novel archaeal lineage.</title>
        <authorList>
            <person name="Haroon M.F."/>
            <person name="Hu S."/>
            <person name="Shi Y."/>
            <person name="Imelfort M."/>
            <person name="Keller J."/>
            <person name="Hugenholtz P."/>
            <person name="Yuan Z."/>
            <person name="Tyson G.W."/>
        </authorList>
    </citation>
    <scope>NUCLEOTIDE SEQUENCE [LARGE SCALE GENOMIC DNA]</scope>
    <source>
        <strain evidence="1 2">ANME-2d</strain>
    </source>
</reference>
<dbReference type="EMBL" id="JMIY01000001">
    <property type="protein sequence ID" value="KCZ73206.1"/>
    <property type="molecule type" value="Genomic_DNA"/>
</dbReference>